<name>A0ABN1H4A3_9CAUL</name>
<evidence type="ECO:0000313" key="2">
    <source>
        <dbReference type="EMBL" id="GAA0628456.1"/>
    </source>
</evidence>
<dbReference type="EMBL" id="BAAAGA010000007">
    <property type="protein sequence ID" value="GAA0628456.1"/>
    <property type="molecule type" value="Genomic_DNA"/>
</dbReference>
<feature type="chain" id="PRO_5047516002" description="Lipoprotein" evidence="1">
    <location>
        <begin position="20"/>
        <end position="73"/>
    </location>
</feature>
<keyword evidence="1" id="KW-0732">Signal</keyword>
<comment type="caution">
    <text evidence="2">The sequence shown here is derived from an EMBL/GenBank/DDBJ whole genome shotgun (WGS) entry which is preliminary data.</text>
</comment>
<accession>A0ABN1H4A3</accession>
<evidence type="ECO:0000256" key="1">
    <source>
        <dbReference type="SAM" id="SignalP"/>
    </source>
</evidence>
<keyword evidence="3" id="KW-1185">Reference proteome</keyword>
<reference evidence="2 3" key="1">
    <citation type="journal article" date="2019" name="Int. J. Syst. Evol. Microbiol.">
        <title>The Global Catalogue of Microorganisms (GCM) 10K type strain sequencing project: providing services to taxonomists for standard genome sequencing and annotation.</title>
        <authorList>
            <consortium name="The Broad Institute Genomics Platform"/>
            <consortium name="The Broad Institute Genome Sequencing Center for Infectious Disease"/>
            <person name="Wu L."/>
            <person name="Ma J."/>
        </authorList>
    </citation>
    <scope>NUCLEOTIDE SEQUENCE [LARGE SCALE GENOMIC DNA]</scope>
    <source>
        <strain evidence="2 3">JCM 12928</strain>
    </source>
</reference>
<protein>
    <recommendedName>
        <fullName evidence="4">Lipoprotein</fullName>
    </recommendedName>
</protein>
<dbReference type="PROSITE" id="PS51257">
    <property type="entry name" value="PROKAR_LIPOPROTEIN"/>
    <property type="match status" value="1"/>
</dbReference>
<gene>
    <name evidence="2" type="ORF">GCM10009422_27190</name>
</gene>
<dbReference type="Proteomes" id="UP001501352">
    <property type="component" value="Unassembled WGS sequence"/>
</dbReference>
<evidence type="ECO:0000313" key="3">
    <source>
        <dbReference type="Proteomes" id="UP001501352"/>
    </source>
</evidence>
<sequence>MRAATLTLLLAAAALSACASQPYDPLPVSAYQWQQRQERIEREQAERLRRCEAMDKQSERYARECPRAGGAQQ</sequence>
<proteinExistence type="predicted"/>
<evidence type="ECO:0008006" key="4">
    <source>
        <dbReference type="Google" id="ProtNLM"/>
    </source>
</evidence>
<organism evidence="2 3">
    <name type="scientific">Brevundimonas kwangchunensis</name>
    <dbReference type="NCBI Taxonomy" id="322163"/>
    <lineage>
        <taxon>Bacteria</taxon>
        <taxon>Pseudomonadati</taxon>
        <taxon>Pseudomonadota</taxon>
        <taxon>Alphaproteobacteria</taxon>
        <taxon>Caulobacterales</taxon>
        <taxon>Caulobacteraceae</taxon>
        <taxon>Brevundimonas</taxon>
    </lineage>
</organism>
<feature type="signal peptide" evidence="1">
    <location>
        <begin position="1"/>
        <end position="19"/>
    </location>
</feature>
<dbReference type="RefSeq" id="WP_343794533.1">
    <property type="nucleotide sequence ID" value="NZ_BAAAGA010000007.1"/>
</dbReference>